<protein>
    <submittedName>
        <fullName evidence="1">Uncharacterized protein</fullName>
    </submittedName>
</protein>
<name>A0A6M4J9T0_9MOLU</name>
<keyword evidence="2" id="KW-1185">Reference proteome</keyword>
<accession>A0A6M4J9T0</accession>
<reference evidence="1 2" key="1">
    <citation type="submission" date="2020-05" db="EMBL/GenBank/DDBJ databases">
        <title>Novel Mycoplasma species detected in Mirounga angustirostris (northern elephant seal) from the USA.</title>
        <authorList>
            <person name="Volokhov D.V."/>
        </authorList>
    </citation>
    <scope>NUCLEOTIDE SEQUENCE [LARGE SCALE GENOMIC DNA]</scope>
    <source>
        <strain evidence="1 2">Mirounga ES2806-GEN</strain>
    </source>
</reference>
<organism evidence="1 2">
    <name type="scientific">Mycoplasma miroungigenitalium</name>
    <dbReference type="NCBI Taxonomy" id="754515"/>
    <lineage>
        <taxon>Bacteria</taxon>
        <taxon>Bacillati</taxon>
        <taxon>Mycoplasmatota</taxon>
        <taxon>Mollicutes</taxon>
        <taxon>Mycoplasmataceae</taxon>
        <taxon>Mycoplasma</taxon>
    </lineage>
</organism>
<dbReference type="RefSeq" id="WP_171111844.1">
    <property type="nucleotide sequence ID" value="NZ_CP053096.1"/>
</dbReference>
<gene>
    <name evidence="1" type="ORF">HLA87_03125</name>
</gene>
<evidence type="ECO:0000313" key="2">
    <source>
        <dbReference type="Proteomes" id="UP000500686"/>
    </source>
</evidence>
<dbReference type="EMBL" id="CP053096">
    <property type="protein sequence ID" value="QJR43754.1"/>
    <property type="molecule type" value="Genomic_DNA"/>
</dbReference>
<dbReference type="AlphaFoldDB" id="A0A6M4J9T0"/>
<evidence type="ECO:0000313" key="1">
    <source>
        <dbReference type="EMBL" id="QJR43754.1"/>
    </source>
</evidence>
<sequence length="430" mass="49446">MNKKLLLSVSPIMSLAPIATVSCVNPFTDNDLLKTAQRHNKNNSIFANKTFDEFKQKLIKANIYPNNTDQEKEEFNKVLLTFKNFFDNDVNEINYLTLDKFNVLFKIENAKLSNKLVIFKDKQKNIINANITSQAQILLMEYLFGKSPFGHTVLNKIWTDNTKVEKTLYEPLEHEGLNVFTYNKSVADVNIESTIIIPNAIVDMIKNNEFMATQSVETFTKAYKQTISTLSKFIKKVDQTNEHNLLNSLAPIYYVLENPKKDFWINKNYAPTQEGVYAMFTNEGFAKLDQNIDNRITDFANDPEAFYKKHKNITNKHYADKENIEEFTQTIQKYNEGIGKLGLTELVAYSLYFNFPADIQILDFKDKQNNKIYLIQYTDAEGNSILVNPVADFKKDSTTIYKNKNELAAAGYTLDTSNILGQSIQSSVWK</sequence>
<proteinExistence type="predicted"/>
<dbReference type="PROSITE" id="PS51257">
    <property type="entry name" value="PROKAR_LIPOPROTEIN"/>
    <property type="match status" value="1"/>
</dbReference>
<dbReference type="Proteomes" id="UP000500686">
    <property type="component" value="Chromosome"/>
</dbReference>
<dbReference type="KEGG" id="mmir:HLA87_03125"/>